<evidence type="ECO:0000313" key="1">
    <source>
        <dbReference type="EMBL" id="KAK2955319.1"/>
    </source>
</evidence>
<proteinExistence type="predicted"/>
<protein>
    <submittedName>
        <fullName evidence="1">Uncharacterized protein</fullName>
    </submittedName>
</protein>
<sequence length="146" mass="16607">MALIEILYSKSPSFVRSSLSSEIPSFILTHFENWSTCPALESCCSCLESLFLEPEIVDSLFLQHEDLLLSTFEKIGSSSPPWNLDRLILPLALTKEWRHGKQERQKIQEVLLREEGWDDGFELRVVGIEVDTNDTILTYLDDSGAS</sequence>
<name>A0ABQ9XV04_9EUKA</name>
<keyword evidence="2" id="KW-1185">Reference proteome</keyword>
<accession>A0ABQ9XV04</accession>
<comment type="caution">
    <text evidence="1">The sequence shown here is derived from an EMBL/GenBank/DDBJ whole genome shotgun (WGS) entry which is preliminary data.</text>
</comment>
<gene>
    <name evidence="1" type="ORF">BLNAU_9710</name>
</gene>
<reference evidence="1 2" key="1">
    <citation type="journal article" date="2022" name="bioRxiv">
        <title>Genomics of Preaxostyla Flagellates Illuminates Evolutionary Transitions and the Path Towards Mitochondrial Loss.</title>
        <authorList>
            <person name="Novak L.V.F."/>
            <person name="Treitli S.C."/>
            <person name="Pyrih J."/>
            <person name="Halakuc P."/>
            <person name="Pipaliya S.V."/>
            <person name="Vacek V."/>
            <person name="Brzon O."/>
            <person name="Soukal P."/>
            <person name="Eme L."/>
            <person name="Dacks J.B."/>
            <person name="Karnkowska A."/>
            <person name="Elias M."/>
            <person name="Hampl V."/>
        </authorList>
    </citation>
    <scope>NUCLEOTIDE SEQUENCE [LARGE SCALE GENOMIC DNA]</scope>
    <source>
        <strain evidence="1">NAU3</strain>
        <tissue evidence="1">Gut</tissue>
    </source>
</reference>
<dbReference type="EMBL" id="JARBJD010000068">
    <property type="protein sequence ID" value="KAK2955319.1"/>
    <property type="molecule type" value="Genomic_DNA"/>
</dbReference>
<evidence type="ECO:0000313" key="2">
    <source>
        <dbReference type="Proteomes" id="UP001281761"/>
    </source>
</evidence>
<dbReference type="Proteomes" id="UP001281761">
    <property type="component" value="Unassembled WGS sequence"/>
</dbReference>
<organism evidence="1 2">
    <name type="scientific">Blattamonas nauphoetae</name>
    <dbReference type="NCBI Taxonomy" id="2049346"/>
    <lineage>
        <taxon>Eukaryota</taxon>
        <taxon>Metamonada</taxon>
        <taxon>Preaxostyla</taxon>
        <taxon>Oxymonadida</taxon>
        <taxon>Blattamonas</taxon>
    </lineage>
</organism>